<comment type="caution">
    <text evidence="2">The sequence shown here is derived from an EMBL/GenBank/DDBJ whole genome shotgun (WGS) entry which is preliminary data.</text>
</comment>
<gene>
    <name evidence="2" type="ORF">NDU88_003413</name>
</gene>
<dbReference type="Proteomes" id="UP001066276">
    <property type="component" value="Chromosome 2_2"/>
</dbReference>
<evidence type="ECO:0000256" key="1">
    <source>
        <dbReference type="SAM" id="MobiDB-lite"/>
    </source>
</evidence>
<evidence type="ECO:0000313" key="3">
    <source>
        <dbReference type="Proteomes" id="UP001066276"/>
    </source>
</evidence>
<reference evidence="2" key="1">
    <citation type="journal article" date="2022" name="bioRxiv">
        <title>Sequencing and chromosome-scale assembly of the giantPleurodeles waltlgenome.</title>
        <authorList>
            <person name="Brown T."/>
            <person name="Elewa A."/>
            <person name="Iarovenko S."/>
            <person name="Subramanian E."/>
            <person name="Araus A.J."/>
            <person name="Petzold A."/>
            <person name="Susuki M."/>
            <person name="Suzuki K.-i.T."/>
            <person name="Hayashi T."/>
            <person name="Toyoda A."/>
            <person name="Oliveira C."/>
            <person name="Osipova E."/>
            <person name="Leigh N.D."/>
            <person name="Simon A."/>
            <person name="Yun M.H."/>
        </authorList>
    </citation>
    <scope>NUCLEOTIDE SEQUENCE</scope>
    <source>
        <strain evidence="2">20211129_DDA</strain>
        <tissue evidence="2">Liver</tissue>
    </source>
</reference>
<evidence type="ECO:0000313" key="2">
    <source>
        <dbReference type="EMBL" id="KAJ1194118.1"/>
    </source>
</evidence>
<proteinExistence type="predicted"/>
<keyword evidence="3" id="KW-1185">Reference proteome</keyword>
<organism evidence="2 3">
    <name type="scientific">Pleurodeles waltl</name>
    <name type="common">Iberian ribbed newt</name>
    <dbReference type="NCBI Taxonomy" id="8319"/>
    <lineage>
        <taxon>Eukaryota</taxon>
        <taxon>Metazoa</taxon>
        <taxon>Chordata</taxon>
        <taxon>Craniata</taxon>
        <taxon>Vertebrata</taxon>
        <taxon>Euteleostomi</taxon>
        <taxon>Amphibia</taxon>
        <taxon>Batrachia</taxon>
        <taxon>Caudata</taxon>
        <taxon>Salamandroidea</taxon>
        <taxon>Salamandridae</taxon>
        <taxon>Pleurodelinae</taxon>
        <taxon>Pleurodeles</taxon>
    </lineage>
</organism>
<sequence length="77" mass="8867">MLSRREARGASAADQAEAGGRPWAEDRKCYTVPGEEEQFHNYQGSEHLMQQLFLLQSEPEHGLVRLGHEYDYEKDCL</sequence>
<accession>A0AAV7UYD1</accession>
<feature type="region of interest" description="Disordered" evidence="1">
    <location>
        <begin position="1"/>
        <end position="25"/>
    </location>
</feature>
<name>A0AAV7UYD1_PLEWA</name>
<protein>
    <submittedName>
        <fullName evidence="2">Uncharacterized protein</fullName>
    </submittedName>
</protein>
<dbReference type="EMBL" id="JANPWB010000004">
    <property type="protein sequence ID" value="KAJ1194118.1"/>
    <property type="molecule type" value="Genomic_DNA"/>
</dbReference>
<dbReference type="AlphaFoldDB" id="A0AAV7UYD1"/>